<dbReference type="InterPro" id="IPR036236">
    <property type="entry name" value="Znf_C2H2_sf"/>
</dbReference>
<dbReference type="InterPro" id="IPR013087">
    <property type="entry name" value="Znf_C2H2_type"/>
</dbReference>
<evidence type="ECO:0000313" key="14">
    <source>
        <dbReference type="RefSeq" id="XP_022257272.1"/>
    </source>
</evidence>
<dbReference type="RefSeq" id="XP_022257266.1">
    <property type="nucleotide sequence ID" value="XM_022401558.1"/>
</dbReference>
<organism evidence="9 11">
    <name type="scientific">Limulus polyphemus</name>
    <name type="common">Atlantic horseshoe crab</name>
    <dbReference type="NCBI Taxonomy" id="6850"/>
    <lineage>
        <taxon>Eukaryota</taxon>
        <taxon>Metazoa</taxon>
        <taxon>Ecdysozoa</taxon>
        <taxon>Arthropoda</taxon>
        <taxon>Chelicerata</taxon>
        <taxon>Merostomata</taxon>
        <taxon>Xiphosura</taxon>
        <taxon>Limulidae</taxon>
        <taxon>Limulus</taxon>
    </lineage>
</organism>
<keyword evidence="3 6" id="KW-0863">Zinc-finger</keyword>
<evidence type="ECO:0000313" key="9">
    <source>
        <dbReference type="Proteomes" id="UP000694941"/>
    </source>
</evidence>
<accession>A0ABM1TN11</accession>
<dbReference type="PROSITE" id="PS00028">
    <property type="entry name" value="ZINC_FINGER_C2H2_1"/>
    <property type="match status" value="3"/>
</dbReference>
<dbReference type="RefSeq" id="XP_022257272.1">
    <property type="nucleotide sequence ID" value="XM_022401564.1"/>
</dbReference>
<dbReference type="SUPFAM" id="SSF57667">
    <property type="entry name" value="beta-beta-alpha zinc fingers"/>
    <property type="match status" value="2"/>
</dbReference>
<evidence type="ECO:0000313" key="11">
    <source>
        <dbReference type="RefSeq" id="XP_022257267.1"/>
    </source>
</evidence>
<dbReference type="GeneID" id="106473049"/>
<evidence type="ECO:0000313" key="12">
    <source>
        <dbReference type="RefSeq" id="XP_022257268.1"/>
    </source>
</evidence>
<dbReference type="RefSeq" id="XP_022257268.1">
    <property type="nucleotide sequence ID" value="XM_022401560.1"/>
</dbReference>
<feature type="domain" description="C2H2-type" evidence="8">
    <location>
        <begin position="241"/>
        <end position="268"/>
    </location>
</feature>
<evidence type="ECO:0000313" key="15">
    <source>
        <dbReference type="RefSeq" id="XP_022257273.1"/>
    </source>
</evidence>
<reference evidence="10 11" key="1">
    <citation type="submission" date="2025-05" db="UniProtKB">
        <authorList>
            <consortium name="RefSeq"/>
        </authorList>
    </citation>
    <scope>IDENTIFICATION</scope>
    <source>
        <tissue evidence="10 11">Muscle</tissue>
    </source>
</reference>
<dbReference type="Proteomes" id="UP000694941">
    <property type="component" value="Unplaced"/>
</dbReference>
<evidence type="ECO:0000256" key="6">
    <source>
        <dbReference type="PROSITE-ProRule" id="PRU00042"/>
    </source>
</evidence>
<dbReference type="RefSeq" id="XP_022257273.1">
    <property type="nucleotide sequence ID" value="XM_022401565.1"/>
</dbReference>
<keyword evidence="1" id="KW-0479">Metal-binding</keyword>
<dbReference type="Gene3D" id="3.30.160.60">
    <property type="entry name" value="Classic Zinc Finger"/>
    <property type="match status" value="3"/>
</dbReference>
<keyword evidence="4" id="KW-0862">Zinc</keyword>
<gene>
    <name evidence="10 11 12 13 14 15" type="primary">LOC106473049</name>
</gene>
<sequence>MEVLKMKVEPFPDEKQDDLLDIKLKKEDETFTITSTPGKVDSLEESSLHTILKFDVTKEEQEKCDGESEKNEKKSVGVKMEHSGDLLQDDVISRFSYSEDKDRDGSHYNVMIVKTETEFQKDIVPELESTSDTKTSVNICCGSQFTGYVIKQEDHFTEDVKSPNNNIIGETKLSRNNLTTFNIHQCDDTLYSCGKPFDNLKQQKRIHSGEKPYHCTVCGKQFDRNSPLKIHQRIHTGEKPYICTDCGKHFGRNGELQIHQRIHTGEKPYICTVCGKQFGTNSVLKTHERKHVGETI</sequence>
<dbReference type="PROSITE" id="PS50157">
    <property type="entry name" value="ZINC_FINGER_C2H2_2"/>
    <property type="match status" value="3"/>
</dbReference>
<keyword evidence="5" id="KW-0539">Nucleus</keyword>
<evidence type="ECO:0000256" key="1">
    <source>
        <dbReference type="ARBA" id="ARBA00022723"/>
    </source>
</evidence>
<evidence type="ECO:0000256" key="2">
    <source>
        <dbReference type="ARBA" id="ARBA00022737"/>
    </source>
</evidence>
<keyword evidence="9" id="KW-1185">Reference proteome</keyword>
<evidence type="ECO:0000256" key="7">
    <source>
        <dbReference type="SAM" id="MobiDB-lite"/>
    </source>
</evidence>
<feature type="region of interest" description="Disordered" evidence="7">
    <location>
        <begin position="60"/>
        <end position="80"/>
    </location>
</feature>
<name>A0ABM1TN11_LIMPO</name>
<keyword evidence="2" id="KW-0677">Repeat</keyword>
<evidence type="ECO:0000313" key="10">
    <source>
        <dbReference type="RefSeq" id="XP_022257266.1"/>
    </source>
</evidence>
<protein>
    <submittedName>
        <fullName evidence="10 11">Zinc finger protein 2 homolog isoform X1</fullName>
    </submittedName>
</protein>
<feature type="domain" description="C2H2-type" evidence="8">
    <location>
        <begin position="213"/>
        <end position="240"/>
    </location>
</feature>
<evidence type="ECO:0000256" key="3">
    <source>
        <dbReference type="ARBA" id="ARBA00022771"/>
    </source>
</evidence>
<dbReference type="SMART" id="SM00355">
    <property type="entry name" value="ZnF_C2H2"/>
    <property type="match status" value="3"/>
</dbReference>
<dbReference type="PANTHER" id="PTHR14003:SF23">
    <property type="entry name" value="ZINC FINGER PROTEIN 143"/>
    <property type="match status" value="1"/>
</dbReference>
<proteinExistence type="predicted"/>
<evidence type="ECO:0000259" key="8">
    <source>
        <dbReference type="PROSITE" id="PS50157"/>
    </source>
</evidence>
<evidence type="ECO:0000256" key="4">
    <source>
        <dbReference type="ARBA" id="ARBA00022833"/>
    </source>
</evidence>
<dbReference type="PANTHER" id="PTHR14003">
    <property type="entry name" value="TRANSCRIPTIONAL REPRESSOR PROTEIN YY"/>
    <property type="match status" value="1"/>
</dbReference>
<dbReference type="Pfam" id="PF00096">
    <property type="entry name" value="zf-C2H2"/>
    <property type="match status" value="3"/>
</dbReference>
<evidence type="ECO:0000256" key="5">
    <source>
        <dbReference type="ARBA" id="ARBA00023242"/>
    </source>
</evidence>
<dbReference type="RefSeq" id="XP_022257267.1">
    <property type="nucleotide sequence ID" value="XM_022401559.1"/>
</dbReference>
<feature type="domain" description="C2H2-type" evidence="8">
    <location>
        <begin position="269"/>
        <end position="296"/>
    </location>
</feature>
<dbReference type="RefSeq" id="XP_022257269.1">
    <property type="nucleotide sequence ID" value="XM_022401561.1"/>
</dbReference>
<evidence type="ECO:0000313" key="13">
    <source>
        <dbReference type="RefSeq" id="XP_022257269.1"/>
    </source>
</evidence>